<evidence type="ECO:0000259" key="4">
    <source>
        <dbReference type="Pfam" id="PF01134"/>
    </source>
</evidence>
<gene>
    <name evidence="5" type="ORF">TPELB_23360</name>
</gene>
<dbReference type="InterPro" id="IPR036188">
    <property type="entry name" value="FAD/NAD-bd_sf"/>
</dbReference>
<evidence type="ECO:0000313" key="6">
    <source>
        <dbReference type="Proteomes" id="UP001477947"/>
    </source>
</evidence>
<accession>A0ABZ3FHA5</accession>
<keyword evidence="3" id="KW-0274">FAD</keyword>
<dbReference type="InterPro" id="IPR040131">
    <property type="entry name" value="MnmG_N"/>
</dbReference>
<dbReference type="Pfam" id="PF01134">
    <property type="entry name" value="GIDA"/>
    <property type="match status" value="1"/>
</dbReference>
<sequence>MTPFFDLEKLRSVPGFETACIVDPYSGGKGNSIRYMAVSPRDNYMRAEGMKNLFVGGEKSGFYVGHTEAICTGSLAGHNAVRYLTNKGYLQLPSSLSIGDFISYSNEEMHKKEGAKMRFTFAGSIYFNRMKELGLYTIDKDKIEKRVKDVDLLGVYNNKLI</sequence>
<dbReference type="EMBL" id="CP154622">
    <property type="protein sequence ID" value="XAM42023.1"/>
    <property type="molecule type" value="Genomic_DNA"/>
</dbReference>
<dbReference type="Proteomes" id="UP001477947">
    <property type="component" value="Chromosome"/>
</dbReference>
<reference evidence="5 6" key="1">
    <citation type="submission" date="2024-04" db="EMBL/GenBank/DDBJ databases">
        <title>Isolation and characterization of novel acetogenic strains of the genera Terrisporobacter and Acetoanaerobium.</title>
        <authorList>
            <person name="Boeer T."/>
            <person name="Schueler M.A."/>
            <person name="Lueschen A."/>
            <person name="Eysell L."/>
            <person name="Droege J."/>
            <person name="Heinemann M."/>
            <person name="Engelhardt L."/>
            <person name="Basen M."/>
            <person name="Daniel R."/>
        </authorList>
    </citation>
    <scope>NUCLEOTIDE SEQUENCE [LARGE SCALE GENOMIC DNA]</scope>
    <source>
        <strain evidence="5 6">ELB</strain>
    </source>
</reference>
<evidence type="ECO:0000313" key="5">
    <source>
        <dbReference type="EMBL" id="XAM42023.1"/>
    </source>
</evidence>
<evidence type="ECO:0000256" key="2">
    <source>
        <dbReference type="ARBA" id="ARBA00022630"/>
    </source>
</evidence>
<evidence type="ECO:0000256" key="3">
    <source>
        <dbReference type="ARBA" id="ARBA00022827"/>
    </source>
</evidence>
<keyword evidence="2" id="KW-0285">Flavoprotein</keyword>
<feature type="domain" description="MnmG N-terminal" evidence="4">
    <location>
        <begin position="9"/>
        <end position="87"/>
    </location>
</feature>
<name>A0ABZ3FHA5_9FIRM</name>
<proteinExistence type="predicted"/>
<dbReference type="RefSeq" id="WP_343337249.1">
    <property type="nucleotide sequence ID" value="NZ_CP154622.1"/>
</dbReference>
<dbReference type="Gene3D" id="3.50.50.60">
    <property type="entry name" value="FAD/NAD(P)-binding domain"/>
    <property type="match status" value="1"/>
</dbReference>
<evidence type="ECO:0000256" key="1">
    <source>
        <dbReference type="ARBA" id="ARBA00001974"/>
    </source>
</evidence>
<protein>
    <recommendedName>
        <fullName evidence="4">MnmG N-terminal domain-containing protein</fullName>
    </recommendedName>
</protein>
<organism evidence="5 6">
    <name type="scientific">Terrisporobacter petrolearius</name>
    <dbReference type="NCBI Taxonomy" id="1460447"/>
    <lineage>
        <taxon>Bacteria</taxon>
        <taxon>Bacillati</taxon>
        <taxon>Bacillota</taxon>
        <taxon>Clostridia</taxon>
        <taxon>Peptostreptococcales</taxon>
        <taxon>Peptostreptococcaceae</taxon>
        <taxon>Terrisporobacter</taxon>
    </lineage>
</organism>
<keyword evidence="6" id="KW-1185">Reference proteome</keyword>
<comment type="cofactor">
    <cofactor evidence="1">
        <name>FAD</name>
        <dbReference type="ChEBI" id="CHEBI:57692"/>
    </cofactor>
</comment>